<evidence type="ECO:0000256" key="6">
    <source>
        <dbReference type="ARBA" id="ARBA00022679"/>
    </source>
</evidence>
<gene>
    <name evidence="13" type="ordered locus">Dbac_0661</name>
</gene>
<dbReference type="InterPro" id="IPR046887">
    <property type="entry name" value="RsmE_PUA-like"/>
</dbReference>
<dbReference type="InterPro" id="IPR006700">
    <property type="entry name" value="RsmE"/>
</dbReference>
<evidence type="ECO:0000313" key="13">
    <source>
        <dbReference type="EMBL" id="ACU88784.1"/>
    </source>
</evidence>
<dbReference type="NCBIfam" id="NF008703">
    <property type="entry name" value="PRK11713.6-2"/>
    <property type="match status" value="1"/>
</dbReference>
<evidence type="ECO:0000256" key="5">
    <source>
        <dbReference type="ARBA" id="ARBA00022603"/>
    </source>
</evidence>
<keyword evidence="5 10" id="KW-0489">Methyltransferase</keyword>
<comment type="similarity">
    <text evidence="2 10">Belongs to the RNA methyltransferase RsmE family.</text>
</comment>
<evidence type="ECO:0000256" key="1">
    <source>
        <dbReference type="ARBA" id="ARBA00004496"/>
    </source>
</evidence>
<dbReference type="SUPFAM" id="SSF75217">
    <property type="entry name" value="alpha/beta knot"/>
    <property type="match status" value="1"/>
</dbReference>
<dbReference type="PANTHER" id="PTHR30027:SF3">
    <property type="entry name" value="16S RRNA (URACIL(1498)-N(3))-METHYLTRANSFERASE"/>
    <property type="match status" value="1"/>
</dbReference>
<evidence type="ECO:0000256" key="2">
    <source>
        <dbReference type="ARBA" id="ARBA00005528"/>
    </source>
</evidence>
<dbReference type="HOGENOM" id="CLU_067442_4_1_7"/>
<evidence type="ECO:0000256" key="4">
    <source>
        <dbReference type="ARBA" id="ARBA00022552"/>
    </source>
</evidence>
<dbReference type="eggNOG" id="COG1385">
    <property type="taxonomic scope" value="Bacteria"/>
</dbReference>
<dbReference type="PANTHER" id="PTHR30027">
    <property type="entry name" value="RIBOSOMAL RNA SMALL SUBUNIT METHYLTRANSFERASE E"/>
    <property type="match status" value="1"/>
</dbReference>
<feature type="domain" description="Ribosomal RNA small subunit methyltransferase E methyltransferase" evidence="11">
    <location>
        <begin position="77"/>
        <end position="232"/>
    </location>
</feature>
<dbReference type="OrthoDB" id="9815641at2"/>
<keyword evidence="14" id="KW-1185">Reference proteome</keyword>
<comment type="catalytic activity">
    <reaction evidence="9 10">
        <text>uridine(1498) in 16S rRNA + S-adenosyl-L-methionine = N(3)-methyluridine(1498) in 16S rRNA + S-adenosyl-L-homocysteine + H(+)</text>
        <dbReference type="Rhea" id="RHEA:42920"/>
        <dbReference type="Rhea" id="RHEA-COMP:10283"/>
        <dbReference type="Rhea" id="RHEA-COMP:10284"/>
        <dbReference type="ChEBI" id="CHEBI:15378"/>
        <dbReference type="ChEBI" id="CHEBI:57856"/>
        <dbReference type="ChEBI" id="CHEBI:59789"/>
        <dbReference type="ChEBI" id="CHEBI:65315"/>
        <dbReference type="ChEBI" id="CHEBI:74502"/>
        <dbReference type="EC" id="2.1.1.193"/>
    </reaction>
</comment>
<evidence type="ECO:0000256" key="10">
    <source>
        <dbReference type="PIRNR" id="PIRNR015601"/>
    </source>
</evidence>
<proteinExistence type="inferred from homology"/>
<comment type="subcellular location">
    <subcellularLocation>
        <location evidence="1 10">Cytoplasm</location>
    </subcellularLocation>
</comment>
<dbReference type="AlphaFoldDB" id="C7LN14"/>
<dbReference type="InterPro" id="IPR015947">
    <property type="entry name" value="PUA-like_sf"/>
</dbReference>
<accession>C7LN14</accession>
<dbReference type="InterPro" id="IPR029028">
    <property type="entry name" value="Alpha/beta_knot_MTases"/>
</dbReference>
<dbReference type="SUPFAM" id="SSF88697">
    <property type="entry name" value="PUA domain-like"/>
    <property type="match status" value="1"/>
</dbReference>
<protein>
    <recommendedName>
        <fullName evidence="10">Ribosomal RNA small subunit methyltransferase E</fullName>
        <ecNumber evidence="10">2.1.1.193</ecNumber>
    </recommendedName>
</protein>
<dbReference type="Proteomes" id="UP000002216">
    <property type="component" value="Chromosome"/>
</dbReference>
<dbReference type="STRING" id="525897.Dbac_0661"/>
<evidence type="ECO:0000256" key="8">
    <source>
        <dbReference type="ARBA" id="ARBA00025699"/>
    </source>
</evidence>
<evidence type="ECO:0000256" key="7">
    <source>
        <dbReference type="ARBA" id="ARBA00022691"/>
    </source>
</evidence>
<dbReference type="GO" id="GO:0070042">
    <property type="term" value="F:rRNA (uridine-N3-)-methyltransferase activity"/>
    <property type="evidence" value="ECO:0007669"/>
    <property type="project" value="TreeGrafter"/>
</dbReference>
<organism evidence="13 14">
    <name type="scientific">Desulfomicrobium baculatum (strain DSM 4028 / VKM B-1378 / X)</name>
    <name type="common">Desulfovibrio baculatus</name>
    <dbReference type="NCBI Taxonomy" id="525897"/>
    <lineage>
        <taxon>Bacteria</taxon>
        <taxon>Pseudomonadati</taxon>
        <taxon>Thermodesulfobacteriota</taxon>
        <taxon>Desulfovibrionia</taxon>
        <taxon>Desulfovibrionales</taxon>
        <taxon>Desulfomicrobiaceae</taxon>
        <taxon>Desulfomicrobium</taxon>
    </lineage>
</organism>
<evidence type="ECO:0000259" key="11">
    <source>
        <dbReference type="Pfam" id="PF04452"/>
    </source>
</evidence>
<dbReference type="Pfam" id="PF04452">
    <property type="entry name" value="Methyltrans_RNA"/>
    <property type="match status" value="1"/>
</dbReference>
<dbReference type="RefSeq" id="WP_015772884.1">
    <property type="nucleotide sequence ID" value="NC_013173.1"/>
</dbReference>
<keyword evidence="6 10" id="KW-0808">Transferase</keyword>
<sequence>MARLNSFYLAPALWREPFSLEGEEFHHLTRVLRAKAGESVRLFDGRGRWGIFCIRDLSKKSASLQRLSEQTAPAPACPLILAVGWSKGLRRGFLLEKAVELGAAEVWLWQAARSQGEVPQEGKDGWERQLTAAAKQCGASRLPQIRTFAGPADVISAAVDLGSKVLCWEQEENGFVDPTLLAHRRGSIAVLGPEGGLERKEADLFREHGFAPVGLGPNILRFETAAVLVLSLHLWAAQQHRQAP</sequence>
<feature type="domain" description="Ribosomal RNA small subunit methyltransferase E PUA-like" evidence="12">
    <location>
        <begin position="20"/>
        <end position="64"/>
    </location>
</feature>
<keyword evidence="7 10" id="KW-0949">S-adenosyl-L-methionine</keyword>
<dbReference type="GO" id="GO:0070475">
    <property type="term" value="P:rRNA base methylation"/>
    <property type="evidence" value="ECO:0007669"/>
    <property type="project" value="TreeGrafter"/>
</dbReference>
<evidence type="ECO:0000256" key="3">
    <source>
        <dbReference type="ARBA" id="ARBA00022490"/>
    </source>
</evidence>
<evidence type="ECO:0000259" key="12">
    <source>
        <dbReference type="Pfam" id="PF20260"/>
    </source>
</evidence>
<dbReference type="KEGG" id="dba:Dbac_0661"/>
<dbReference type="PIRSF" id="PIRSF015601">
    <property type="entry name" value="MTase_slr0722"/>
    <property type="match status" value="1"/>
</dbReference>
<dbReference type="CDD" id="cd18084">
    <property type="entry name" value="RsmE-like"/>
    <property type="match status" value="1"/>
</dbReference>
<reference evidence="13 14" key="1">
    <citation type="journal article" date="2009" name="Stand. Genomic Sci.">
        <title>Complete genome sequence of Desulfomicrobium baculatum type strain (X).</title>
        <authorList>
            <person name="Copeland A."/>
            <person name="Spring S."/>
            <person name="Goker M."/>
            <person name="Schneider S."/>
            <person name="Lapidus A."/>
            <person name="Del Rio T.G."/>
            <person name="Tice H."/>
            <person name="Cheng J.F."/>
            <person name="Chen F."/>
            <person name="Nolan M."/>
            <person name="Bruce D."/>
            <person name="Goodwin L."/>
            <person name="Pitluck S."/>
            <person name="Ivanova N."/>
            <person name="Mavrommatis K."/>
            <person name="Ovchinnikova G."/>
            <person name="Pati A."/>
            <person name="Chen A."/>
            <person name="Palaniappan K."/>
            <person name="Land M."/>
            <person name="Hauser L."/>
            <person name="Chang Y.J."/>
            <person name="Jeffries C.C."/>
            <person name="Meincke L."/>
            <person name="Sims D."/>
            <person name="Brettin T."/>
            <person name="Detter J.C."/>
            <person name="Han C."/>
            <person name="Chain P."/>
            <person name="Bristow J."/>
            <person name="Eisen J.A."/>
            <person name="Markowitz V."/>
            <person name="Hugenholtz P."/>
            <person name="Kyrpides N.C."/>
            <person name="Klenk H.P."/>
            <person name="Lucas S."/>
        </authorList>
    </citation>
    <scope>NUCLEOTIDE SEQUENCE [LARGE SCALE GENOMIC DNA]</scope>
    <source>
        <strain evidence="14">DSM 4028 / VKM B-1378 / X</strain>
    </source>
</reference>
<dbReference type="InterPro" id="IPR029026">
    <property type="entry name" value="tRNA_m1G_MTases_N"/>
</dbReference>
<dbReference type="EMBL" id="CP001629">
    <property type="protein sequence ID" value="ACU88784.1"/>
    <property type="molecule type" value="Genomic_DNA"/>
</dbReference>
<dbReference type="NCBIfam" id="TIGR00046">
    <property type="entry name" value="RsmE family RNA methyltransferase"/>
    <property type="match status" value="1"/>
</dbReference>
<dbReference type="Pfam" id="PF20260">
    <property type="entry name" value="PUA_4"/>
    <property type="match status" value="1"/>
</dbReference>
<dbReference type="GO" id="GO:0005737">
    <property type="term" value="C:cytoplasm"/>
    <property type="evidence" value="ECO:0007669"/>
    <property type="project" value="UniProtKB-SubCell"/>
</dbReference>
<name>C7LN14_DESBD</name>
<evidence type="ECO:0000313" key="14">
    <source>
        <dbReference type="Proteomes" id="UP000002216"/>
    </source>
</evidence>
<comment type="function">
    <text evidence="8 10">Specifically methylates the N3 position of the uracil ring of uridine 1498 (m3U1498) in 16S rRNA. Acts on the fully assembled 30S ribosomal subunit.</text>
</comment>
<dbReference type="InterPro" id="IPR046886">
    <property type="entry name" value="RsmE_MTase_dom"/>
</dbReference>
<keyword evidence="4 10" id="KW-0698">rRNA processing</keyword>
<dbReference type="EC" id="2.1.1.193" evidence="10"/>
<keyword evidence="3 10" id="KW-0963">Cytoplasm</keyword>
<dbReference type="Gene3D" id="3.40.1280.10">
    <property type="match status" value="1"/>
</dbReference>
<evidence type="ECO:0000256" key="9">
    <source>
        <dbReference type="ARBA" id="ARBA00047944"/>
    </source>
</evidence>